<dbReference type="PANTHER" id="PTHR38344">
    <property type="entry name" value="UPF0753 PROTEIN AQ_863"/>
    <property type="match status" value="1"/>
</dbReference>
<keyword evidence="5 6" id="KW-0472">Membrane</keyword>
<organism evidence="7 8">
    <name type="scientific">Thalassospira profundimaris</name>
    <dbReference type="NCBI Taxonomy" id="502049"/>
    <lineage>
        <taxon>Bacteria</taxon>
        <taxon>Pseudomonadati</taxon>
        <taxon>Pseudomonadota</taxon>
        <taxon>Alphaproteobacteria</taxon>
        <taxon>Rhodospirillales</taxon>
        <taxon>Thalassospiraceae</taxon>
        <taxon>Thalassospira</taxon>
    </lineage>
</organism>
<comment type="similarity">
    <text evidence="6">Belongs to the inorganic carbon transporter (TC 9.A.2) DabA family.</text>
</comment>
<dbReference type="GO" id="GO:0008270">
    <property type="term" value="F:zinc ion binding"/>
    <property type="evidence" value="ECO:0007669"/>
    <property type="project" value="UniProtKB-UniRule"/>
</dbReference>
<dbReference type="GO" id="GO:0005886">
    <property type="term" value="C:plasma membrane"/>
    <property type="evidence" value="ECO:0007669"/>
    <property type="project" value="UniProtKB-SubCell"/>
</dbReference>
<dbReference type="InterPro" id="IPR018752">
    <property type="entry name" value="DabA"/>
</dbReference>
<comment type="subunit">
    <text evidence="6">Forms a complex with DabB.</text>
</comment>
<gene>
    <name evidence="6" type="primary">dabA</name>
    <name evidence="7" type="ORF">TH25_12585</name>
</gene>
<dbReference type="PANTHER" id="PTHR38344:SF1">
    <property type="entry name" value="INORGANIC CARBON TRANSPORTER SUBUNIT DABA-RELATED"/>
    <property type="match status" value="1"/>
</dbReference>
<feature type="binding site" evidence="6">
    <location>
        <position position="502"/>
    </location>
    <ligand>
        <name>Zn(2+)</name>
        <dbReference type="ChEBI" id="CHEBI:29105"/>
    </ligand>
</feature>
<evidence type="ECO:0000256" key="1">
    <source>
        <dbReference type="ARBA" id="ARBA00022448"/>
    </source>
</evidence>
<accession>A0A367XAQ1</accession>
<dbReference type="HAMAP" id="MF_01871">
    <property type="entry name" value="DabA"/>
    <property type="match status" value="1"/>
</dbReference>
<comment type="function">
    <text evidence="6">Part of an energy-coupled inorganic carbon pump.</text>
</comment>
<dbReference type="RefSeq" id="WP_258549128.1">
    <property type="nucleotide sequence ID" value="NZ_JPWH01000009.1"/>
</dbReference>
<keyword evidence="2 6" id="KW-1003">Cell membrane</keyword>
<evidence type="ECO:0000256" key="6">
    <source>
        <dbReference type="HAMAP-Rule" id="MF_01871"/>
    </source>
</evidence>
<name>A0A367XAQ1_9PROT</name>
<feature type="binding site" evidence="6">
    <location>
        <position position="341"/>
    </location>
    <ligand>
        <name>Zn(2+)</name>
        <dbReference type="ChEBI" id="CHEBI:29105"/>
    </ligand>
</feature>
<comment type="caution">
    <text evidence="7">The sequence shown here is derived from an EMBL/GenBank/DDBJ whole genome shotgun (WGS) entry which is preliminary data.</text>
</comment>
<reference evidence="7 8" key="1">
    <citation type="submission" date="2014-07" db="EMBL/GenBank/DDBJ databases">
        <title>Draft genome sequence of Thalassospira profundimaris S25-3-2.</title>
        <authorList>
            <person name="Lai Q."/>
            <person name="Shao Z."/>
        </authorList>
    </citation>
    <scope>NUCLEOTIDE SEQUENCE [LARGE SCALE GENOMIC DNA]</scope>
    <source>
        <strain evidence="7 8">S25-3-2</strain>
    </source>
</reference>
<comment type="subcellular location">
    <subcellularLocation>
        <location evidence="6">Cell membrane</location>
        <topology evidence="6">Peripheral membrane protein</topology>
    </subcellularLocation>
</comment>
<keyword evidence="1 6" id="KW-0813">Transport</keyword>
<dbReference type="Pfam" id="PF10070">
    <property type="entry name" value="DabA"/>
    <property type="match status" value="1"/>
</dbReference>
<evidence type="ECO:0000256" key="2">
    <source>
        <dbReference type="ARBA" id="ARBA00022475"/>
    </source>
</evidence>
<feature type="binding site" evidence="6">
    <location>
        <position position="517"/>
    </location>
    <ligand>
        <name>Zn(2+)</name>
        <dbReference type="ChEBI" id="CHEBI:29105"/>
    </ligand>
</feature>
<dbReference type="Proteomes" id="UP000252517">
    <property type="component" value="Unassembled WGS sequence"/>
</dbReference>
<evidence type="ECO:0000313" key="7">
    <source>
        <dbReference type="EMBL" id="RCK49851.1"/>
    </source>
</evidence>
<dbReference type="AlphaFoldDB" id="A0A367XAQ1"/>
<evidence type="ECO:0000256" key="3">
    <source>
        <dbReference type="ARBA" id="ARBA00022723"/>
    </source>
</evidence>
<protein>
    <recommendedName>
        <fullName evidence="6">Probable inorganic carbon transporter subunit DabA</fullName>
    </recommendedName>
</protein>
<proteinExistence type="inferred from homology"/>
<evidence type="ECO:0000256" key="5">
    <source>
        <dbReference type="ARBA" id="ARBA00023136"/>
    </source>
</evidence>
<evidence type="ECO:0000256" key="4">
    <source>
        <dbReference type="ARBA" id="ARBA00022833"/>
    </source>
</evidence>
<dbReference type="EMBL" id="JPWH01000009">
    <property type="protein sequence ID" value="RCK49851.1"/>
    <property type="molecule type" value="Genomic_DNA"/>
</dbReference>
<feature type="binding site" evidence="6">
    <location>
        <position position="343"/>
    </location>
    <ligand>
        <name>Zn(2+)</name>
        <dbReference type="ChEBI" id="CHEBI:29105"/>
    </ligand>
</feature>
<keyword evidence="4 6" id="KW-0862">Zinc</keyword>
<keyword evidence="3 6" id="KW-0479">Metal-binding</keyword>
<sequence>MNITVNPQTFASDKNMPVAIQDAIDHATAQIAPAWPLENTVAVNPFVGQADMRLAQVATLHQRLAGTDILMPANWYQTKISTGEITTAALQQALKAAPYPDKPASVADLIDSLAHITTAPAKIKTLAESVALATRTAWPTIINDCIGRWAACHFDQGGALWKGAFTTQSAWKSWQAWASNDKTAEILGLADFCSVIGDLPEDGRTAIEKITGILNPSHAGLANQFHQALLSINGWAQHARYLRWTAELDGRSDDTIMDLLAMRLSWDLALYLAFETRLHTAWPETLDALTQPITPATANIVREIAQTAYENSLQHSLAEHIATDAPAKPAQQAPFIQAAFCIDVRSEVFRRAFESLSPDIQTLGFAGFFGLPVSHQGAQSALCEHRLPVLLAPGLEAATGIAAKSDAMMNELTNKTIRPRHQFKTAALTSFAYVDAIGPAYLWKLAKQTLGFGSGKKASAAAPKPAFKTSLDENSKCDIAEKVLRAMSFTANFARIVLLAGHGANVTNNPHKSALHCGACGGHTGDVNARLLADLLNDQGVRDGLEKRGISIPDDTVFIAGLHDTTTDAMTLFDKDIDRPTDNAALAKLRDFLAQAGSLARSERAARLPGADNAQAIMARATNWSETRPEWGLAGCKYFIAAPRSTSAGANLKGESFLHDYDFRADAQNDFAVLELILTAPVVVASWISLQYYASTVAPELYGAGNKLLHNVVGGIGVYEGNGGHLRTGLPIQSVHDGNTFVHDPARLTVCIDAPTDAINTVLQKHPAVRALFDNGWLHLLAFNNEGKLDHRYLGDCKWEDVSRARHTD</sequence>
<evidence type="ECO:0000313" key="8">
    <source>
        <dbReference type="Proteomes" id="UP000252517"/>
    </source>
</evidence>
<comment type="cofactor">
    <cofactor evidence="6">
        <name>Zn(2+)</name>
        <dbReference type="ChEBI" id="CHEBI:29105"/>
    </cofactor>
</comment>